<proteinExistence type="predicted"/>
<name>A0A8S5MD46_9CAUD</name>
<reference evidence="1" key="1">
    <citation type="journal article" date="2021" name="Proc. Natl. Acad. Sci. U.S.A.">
        <title>A Catalog of Tens of Thousands of Viruses from Human Metagenomes Reveals Hidden Associations with Chronic Diseases.</title>
        <authorList>
            <person name="Tisza M.J."/>
            <person name="Buck C.B."/>
        </authorList>
    </citation>
    <scope>NUCLEOTIDE SEQUENCE</scope>
    <source>
        <strain evidence="1">CttxG5</strain>
    </source>
</reference>
<dbReference type="EMBL" id="BK014881">
    <property type="protein sequence ID" value="DAD80170.1"/>
    <property type="molecule type" value="Genomic_DNA"/>
</dbReference>
<accession>A0A8S5MD46</accession>
<dbReference type="InterPro" id="IPR036086">
    <property type="entry name" value="ParB/Sulfiredoxin_sf"/>
</dbReference>
<organism evidence="1">
    <name type="scientific">Siphoviridae sp. cttxG5</name>
    <dbReference type="NCBI Taxonomy" id="2826498"/>
    <lineage>
        <taxon>Viruses</taxon>
        <taxon>Duplodnaviria</taxon>
        <taxon>Heunggongvirae</taxon>
        <taxon>Uroviricota</taxon>
        <taxon>Caudoviricetes</taxon>
    </lineage>
</organism>
<dbReference type="Gene3D" id="3.90.1530.10">
    <property type="entry name" value="Conserved hypothetical protein from pyrococcus furiosus pfu- 392566-001, ParB domain"/>
    <property type="match status" value="1"/>
</dbReference>
<dbReference type="SUPFAM" id="SSF110849">
    <property type="entry name" value="ParB/Sulfiredoxin"/>
    <property type="match status" value="1"/>
</dbReference>
<evidence type="ECO:0000313" key="1">
    <source>
        <dbReference type="EMBL" id="DAD80170.1"/>
    </source>
</evidence>
<sequence>MEKNRIENINLHDLVENQDNPRTIEPQQMQKLVESILTFPKMLQMRPIVCNENRVILGGNMRFRALLNIEQMEDEAIKGAIEAVAVKLTDGEKQQLCNHWEKWKEEPKVEVVIADSLSEEETDEFIIKDNVYFGSWDEEKLKGAFDVDDMQRWGLNPWEIQQEATTYEPEEDEEQRIIIVYRSEDAKAVADMLGLDAIEKRNFDVEELKEKPE</sequence>
<protein>
    <submittedName>
        <fullName evidence="1">ParB protein</fullName>
    </submittedName>
</protein>